<evidence type="ECO:0000256" key="3">
    <source>
        <dbReference type="ARBA" id="ARBA00023163"/>
    </source>
</evidence>
<dbReference type="InterPro" id="IPR037923">
    <property type="entry name" value="HTH-like"/>
</dbReference>
<dbReference type="InterPro" id="IPR018060">
    <property type="entry name" value="HTH_AraC"/>
</dbReference>
<keyword evidence="1" id="KW-0805">Transcription regulation</keyword>
<dbReference type="InterPro" id="IPR018062">
    <property type="entry name" value="HTH_AraC-typ_CS"/>
</dbReference>
<keyword evidence="6" id="KW-1185">Reference proteome</keyword>
<dbReference type="PROSITE" id="PS00041">
    <property type="entry name" value="HTH_ARAC_FAMILY_1"/>
    <property type="match status" value="1"/>
</dbReference>
<gene>
    <name evidence="5" type="ORF">A8709_11405</name>
</gene>
<dbReference type="Gene3D" id="2.60.120.10">
    <property type="entry name" value="Jelly Rolls"/>
    <property type="match status" value="1"/>
</dbReference>
<dbReference type="OrthoDB" id="9809338at2"/>
<dbReference type="SUPFAM" id="SSF46689">
    <property type="entry name" value="Homeodomain-like"/>
    <property type="match status" value="2"/>
</dbReference>
<protein>
    <recommendedName>
        <fullName evidence="4">HTH araC/xylS-type domain-containing protein</fullName>
    </recommendedName>
</protein>
<feature type="domain" description="HTH araC/xylS-type" evidence="4">
    <location>
        <begin position="188"/>
        <end position="286"/>
    </location>
</feature>
<evidence type="ECO:0000313" key="6">
    <source>
        <dbReference type="Proteomes" id="UP000093309"/>
    </source>
</evidence>
<dbReference type="GO" id="GO:0003700">
    <property type="term" value="F:DNA-binding transcription factor activity"/>
    <property type="evidence" value="ECO:0007669"/>
    <property type="project" value="InterPro"/>
</dbReference>
<reference evidence="6" key="1">
    <citation type="submission" date="2016-05" db="EMBL/GenBank/DDBJ databases">
        <title>Paenibacillus oryzae. sp. nov., isolated from the rice root.</title>
        <authorList>
            <person name="Zhang J."/>
            <person name="Zhang X."/>
        </authorList>
    </citation>
    <scope>NUCLEOTIDE SEQUENCE [LARGE SCALE GENOMIC DNA]</scope>
    <source>
        <strain evidence="6">KCTC13222</strain>
    </source>
</reference>
<proteinExistence type="predicted"/>
<organism evidence="5 6">
    <name type="scientific">Paenibacillus pectinilyticus</name>
    <dbReference type="NCBI Taxonomy" id="512399"/>
    <lineage>
        <taxon>Bacteria</taxon>
        <taxon>Bacillati</taxon>
        <taxon>Bacillota</taxon>
        <taxon>Bacilli</taxon>
        <taxon>Bacillales</taxon>
        <taxon>Paenibacillaceae</taxon>
        <taxon>Paenibacillus</taxon>
    </lineage>
</organism>
<evidence type="ECO:0000259" key="4">
    <source>
        <dbReference type="PROSITE" id="PS01124"/>
    </source>
</evidence>
<dbReference type="PANTHER" id="PTHR43280:SF28">
    <property type="entry name" value="HTH-TYPE TRANSCRIPTIONAL ACTIVATOR RHAS"/>
    <property type="match status" value="1"/>
</dbReference>
<dbReference type="SUPFAM" id="SSF51215">
    <property type="entry name" value="Regulatory protein AraC"/>
    <property type="match status" value="1"/>
</dbReference>
<evidence type="ECO:0000256" key="2">
    <source>
        <dbReference type="ARBA" id="ARBA00023125"/>
    </source>
</evidence>
<dbReference type="Gene3D" id="1.10.10.60">
    <property type="entry name" value="Homeodomain-like"/>
    <property type="match status" value="2"/>
</dbReference>
<dbReference type="Pfam" id="PF02311">
    <property type="entry name" value="AraC_binding"/>
    <property type="match status" value="1"/>
</dbReference>
<keyword evidence="3" id="KW-0804">Transcription</keyword>
<accession>A0A1C1A2M8</accession>
<evidence type="ECO:0000256" key="1">
    <source>
        <dbReference type="ARBA" id="ARBA00023015"/>
    </source>
</evidence>
<dbReference type="InterPro" id="IPR014710">
    <property type="entry name" value="RmlC-like_jellyroll"/>
</dbReference>
<comment type="caution">
    <text evidence="5">The sequence shown here is derived from an EMBL/GenBank/DDBJ whole genome shotgun (WGS) entry which is preliminary data.</text>
</comment>
<dbReference type="SMART" id="SM00342">
    <property type="entry name" value="HTH_ARAC"/>
    <property type="match status" value="1"/>
</dbReference>
<dbReference type="PROSITE" id="PS01124">
    <property type="entry name" value="HTH_ARAC_FAMILY_2"/>
    <property type="match status" value="1"/>
</dbReference>
<dbReference type="AlphaFoldDB" id="A0A1C1A2M8"/>
<dbReference type="PANTHER" id="PTHR43280">
    <property type="entry name" value="ARAC-FAMILY TRANSCRIPTIONAL REGULATOR"/>
    <property type="match status" value="1"/>
</dbReference>
<sequence length="300" mass="34964">MSYVQNIRLNEISLYFAYQRTTIGHEQFKGTFHAHQGVEILIVHEGHGTLIVDQKSYEMTSGMLCVFQPYQLHHIQMDPETPFVRSIVQFEPALYESYFSHWPRLLAFFKHIHTNKLTDPCLYELSELDQFHALFQSLEAKLPSLNKKDELEEYSLFLVAFFRSIMPLWEQREGQIRTGPTRKTHQAERILSWLEEHYTEPLRLELMSAELHLSPYHLSHLFTECTGTSISDYVTARRLKQAVLLLTSTDQTVARIGEAIGVTNCSYFCKMFKSQIGVTPHQYRKQFQKQQLAASLIATQ</sequence>
<dbReference type="GO" id="GO:0043565">
    <property type="term" value="F:sequence-specific DNA binding"/>
    <property type="evidence" value="ECO:0007669"/>
    <property type="project" value="InterPro"/>
</dbReference>
<dbReference type="Pfam" id="PF12833">
    <property type="entry name" value="HTH_18"/>
    <property type="match status" value="1"/>
</dbReference>
<name>A0A1C1A2M8_9BACL</name>
<evidence type="ECO:0000313" key="5">
    <source>
        <dbReference type="EMBL" id="OCT14771.1"/>
    </source>
</evidence>
<dbReference type="RefSeq" id="WP_065852751.1">
    <property type="nucleotide sequence ID" value="NZ_LYPC01000016.1"/>
</dbReference>
<dbReference type="InterPro" id="IPR003313">
    <property type="entry name" value="AraC-bd"/>
</dbReference>
<dbReference type="EMBL" id="LYPC01000016">
    <property type="protein sequence ID" value="OCT14771.1"/>
    <property type="molecule type" value="Genomic_DNA"/>
</dbReference>
<dbReference type="InterPro" id="IPR009057">
    <property type="entry name" value="Homeodomain-like_sf"/>
</dbReference>
<keyword evidence="2" id="KW-0238">DNA-binding</keyword>
<dbReference type="STRING" id="512399.A8709_11405"/>
<dbReference type="Proteomes" id="UP000093309">
    <property type="component" value="Unassembled WGS sequence"/>
</dbReference>